<dbReference type="Pfam" id="PF07931">
    <property type="entry name" value="CPT"/>
    <property type="match status" value="1"/>
</dbReference>
<gene>
    <name evidence="1" type="ORF">SDSE_0230</name>
</gene>
<dbReference type="Proteomes" id="UP000009215">
    <property type="component" value="Chromosome"/>
</dbReference>
<evidence type="ECO:0000313" key="1">
    <source>
        <dbReference type="EMBL" id="CCI61741.1"/>
    </source>
</evidence>
<protein>
    <recommendedName>
        <fullName evidence="3">UDP-N-acetylglucosamine kinase</fullName>
    </recommendedName>
</protein>
<evidence type="ECO:0008006" key="3">
    <source>
        <dbReference type="Google" id="ProtNLM"/>
    </source>
</evidence>
<sequence length="73" mass="8024">MTKLILIRGNAASGKTSLANALQSQLGENTLLLSQDKLRREMLLAHDGFDTPTIPLLKHLITFGMANCDYIIL</sequence>
<organism evidence="1 2">
    <name type="scientific">Streptococcus dysgalactiae subsp. equisimilis AC-2713</name>
    <dbReference type="NCBI Taxonomy" id="759913"/>
    <lineage>
        <taxon>Bacteria</taxon>
        <taxon>Bacillati</taxon>
        <taxon>Bacillota</taxon>
        <taxon>Bacilli</taxon>
        <taxon>Lactobacillales</taxon>
        <taxon>Streptococcaceae</taxon>
        <taxon>Streptococcus</taxon>
    </lineage>
</organism>
<dbReference type="SUPFAM" id="SSF52540">
    <property type="entry name" value="P-loop containing nucleoside triphosphate hydrolases"/>
    <property type="match status" value="1"/>
</dbReference>
<dbReference type="EMBL" id="HE858529">
    <property type="protein sequence ID" value="CCI61741.1"/>
    <property type="molecule type" value="Genomic_DNA"/>
</dbReference>
<dbReference type="AlphaFoldDB" id="A0AB33R4Y1"/>
<name>A0AB33R4Y1_STREQ</name>
<dbReference type="KEGG" id="sdc:SDSE_0230"/>
<accession>A0AB33R4Y1</accession>
<dbReference type="Gene3D" id="3.40.50.300">
    <property type="entry name" value="P-loop containing nucleotide triphosphate hydrolases"/>
    <property type="match status" value="1"/>
</dbReference>
<proteinExistence type="predicted"/>
<dbReference type="InterPro" id="IPR027417">
    <property type="entry name" value="P-loop_NTPase"/>
</dbReference>
<reference evidence="1 2" key="1">
    <citation type="submission" date="2012-05" db="EMBL/GenBank/DDBJ databases">
        <title>Complete genome sequence of a Streptococcus dysgalactiae subsp. equisimilis strain possessing Lancefield's group A antigen.</title>
        <authorList>
            <person name="Luetticken R."/>
            <person name="Bruellhoff K."/>
            <person name="Van der Linden M."/>
            <person name="Peltroche-Llacsahuanga H."/>
            <person name="Blom J."/>
            <person name="Weber-Lehmann J."/>
            <person name="Ferretti J.J."/>
            <person name="McShan W.M."/>
        </authorList>
    </citation>
    <scope>NUCLEOTIDE SEQUENCE [LARGE SCALE GENOMIC DNA]</scope>
    <source>
        <strain evidence="1 2">AC-2713</strain>
    </source>
</reference>
<evidence type="ECO:0000313" key="2">
    <source>
        <dbReference type="Proteomes" id="UP000009215"/>
    </source>
</evidence>